<dbReference type="Pfam" id="PF23559">
    <property type="entry name" value="WHD_DRP"/>
    <property type="match status" value="1"/>
</dbReference>
<dbReference type="Pfam" id="PF23598">
    <property type="entry name" value="LRR_14"/>
    <property type="match status" value="1"/>
</dbReference>
<proteinExistence type="predicted"/>
<feature type="domain" description="Disease resistance protein winged helix" evidence="3">
    <location>
        <begin position="43"/>
        <end position="86"/>
    </location>
</feature>
<protein>
    <recommendedName>
        <fullName evidence="6">NB-ARC domain-containing protein</fullName>
    </recommendedName>
</protein>
<dbReference type="Gene3D" id="1.10.10.10">
    <property type="entry name" value="Winged helix-like DNA-binding domain superfamily/Winged helix DNA-binding domain"/>
    <property type="match status" value="1"/>
</dbReference>
<keyword evidence="2" id="KW-0611">Plant defense</keyword>
<dbReference type="InterPro" id="IPR055414">
    <property type="entry name" value="LRR_R13L4/SHOC2-like"/>
</dbReference>
<dbReference type="SUPFAM" id="SSF52058">
    <property type="entry name" value="L domain-like"/>
    <property type="match status" value="1"/>
</dbReference>
<evidence type="ECO:0000259" key="3">
    <source>
        <dbReference type="Pfam" id="PF23559"/>
    </source>
</evidence>
<dbReference type="Gene3D" id="3.80.10.10">
    <property type="entry name" value="Ribonuclease Inhibitor"/>
    <property type="match status" value="1"/>
</dbReference>
<dbReference type="GO" id="GO:0006952">
    <property type="term" value="P:defense response"/>
    <property type="evidence" value="ECO:0007669"/>
    <property type="project" value="UniProtKB-KW"/>
</dbReference>
<feature type="domain" description="Disease resistance R13L4/SHOC-2-like LRR" evidence="4">
    <location>
        <begin position="120"/>
        <end position="335"/>
    </location>
</feature>
<dbReference type="PANTHER" id="PTHR23155:SF1185">
    <property type="entry name" value="DISEASE RESISTANCE RPP8-LIKE PROTEIN 3-RELATED"/>
    <property type="match status" value="1"/>
</dbReference>
<keyword evidence="1" id="KW-0677">Repeat</keyword>
<evidence type="ECO:0000256" key="2">
    <source>
        <dbReference type="ARBA" id="ARBA00022821"/>
    </source>
</evidence>
<name>A0A059C1W2_EUCGR</name>
<evidence type="ECO:0008006" key="6">
    <source>
        <dbReference type="Google" id="ProtNLM"/>
    </source>
</evidence>
<dbReference type="InterPro" id="IPR044974">
    <property type="entry name" value="Disease_R_plants"/>
</dbReference>
<evidence type="ECO:0000256" key="1">
    <source>
        <dbReference type="ARBA" id="ARBA00022737"/>
    </source>
</evidence>
<gene>
    <name evidence="5" type="ORF">EUGRSUZ_E00685</name>
</gene>
<dbReference type="InterPro" id="IPR058922">
    <property type="entry name" value="WHD_DRP"/>
</dbReference>
<organism evidence="5">
    <name type="scientific">Eucalyptus grandis</name>
    <name type="common">Flooded gum</name>
    <dbReference type="NCBI Taxonomy" id="71139"/>
    <lineage>
        <taxon>Eukaryota</taxon>
        <taxon>Viridiplantae</taxon>
        <taxon>Streptophyta</taxon>
        <taxon>Embryophyta</taxon>
        <taxon>Tracheophyta</taxon>
        <taxon>Spermatophyta</taxon>
        <taxon>Magnoliopsida</taxon>
        <taxon>eudicotyledons</taxon>
        <taxon>Gunneridae</taxon>
        <taxon>Pentapetalae</taxon>
        <taxon>rosids</taxon>
        <taxon>malvids</taxon>
        <taxon>Myrtales</taxon>
        <taxon>Myrtaceae</taxon>
        <taxon>Myrtoideae</taxon>
        <taxon>Eucalypteae</taxon>
        <taxon>Eucalyptus</taxon>
    </lineage>
</organism>
<dbReference type="Gramene" id="KCW72239">
    <property type="protein sequence ID" value="KCW72239"/>
    <property type="gene ID" value="EUGRSUZ_E00685"/>
</dbReference>
<dbReference type="InParanoid" id="A0A059C1W2"/>
<evidence type="ECO:0000313" key="5">
    <source>
        <dbReference type="EMBL" id="KCW72239.1"/>
    </source>
</evidence>
<dbReference type="AlphaFoldDB" id="A0A059C1W2"/>
<dbReference type="InterPro" id="IPR036388">
    <property type="entry name" value="WH-like_DNA-bd_sf"/>
</dbReference>
<dbReference type="OMA" id="CMEFLEL"/>
<dbReference type="InterPro" id="IPR032675">
    <property type="entry name" value="LRR_dom_sf"/>
</dbReference>
<accession>A0A059C1W2</accession>
<reference evidence="5" key="1">
    <citation type="submission" date="2013-07" db="EMBL/GenBank/DDBJ databases">
        <title>The genome of Eucalyptus grandis.</title>
        <authorList>
            <person name="Schmutz J."/>
            <person name="Hayes R."/>
            <person name="Myburg A."/>
            <person name="Tuskan G."/>
            <person name="Grattapaglia D."/>
            <person name="Rokhsar D.S."/>
        </authorList>
    </citation>
    <scope>NUCLEOTIDE SEQUENCE</scope>
    <source>
        <tissue evidence="5">Leaf extractions</tissue>
    </source>
</reference>
<dbReference type="EMBL" id="KK198757">
    <property type="protein sequence ID" value="KCW72239.1"/>
    <property type="molecule type" value="Genomic_DNA"/>
</dbReference>
<dbReference type="PANTHER" id="PTHR23155">
    <property type="entry name" value="DISEASE RESISTANCE PROTEIN RP"/>
    <property type="match status" value="1"/>
</dbReference>
<sequence length="388" mass="44896">MPTLWLRVAVDSGPMLLREYRQHTDEASLQGGEAMPGYMPVDSRTTKDVAEQYLAELVSRGMVHIQFNWSGKIKTCYLHDLMRDLCISMATKEGFLSILNVEQDNVTNDYSSSMAQFQHIFTDCKFIRILKLENLFYVRGNLLESVGGLVQLRFLSLARSYIEGLPQSIGNLVCMEFLELKVPFSCKVTMPNVLWKMRKLRYLHLPDSFAVNEKFYGGRKKLQLDTLKNLQTLKNFSLKNNDVNDIGKLINLRKLTKLPEHKNLPQQLKKLVLFDSQLQEDHMPILEKLHHLVMLILDPNAFVGNEMEWRVAEGAMPHLSQLGIRRCPKLKAVPEGVHAYDSSEYVNDERWQHRDVWRYIPRAKHGISTMVWSRVTIIVDNFFSLANQ</sequence>
<evidence type="ECO:0000259" key="4">
    <source>
        <dbReference type="Pfam" id="PF23598"/>
    </source>
</evidence>